<comment type="caution">
    <text evidence="2">The sequence shown here is derived from an EMBL/GenBank/DDBJ whole genome shotgun (WGS) entry which is preliminary data.</text>
</comment>
<feature type="domain" description="BTB" evidence="1">
    <location>
        <begin position="16"/>
        <end position="113"/>
    </location>
</feature>
<dbReference type="Proteomes" id="UP000266673">
    <property type="component" value="Unassembled WGS sequence"/>
</dbReference>
<dbReference type="InterPro" id="IPR000210">
    <property type="entry name" value="BTB/POZ_dom"/>
</dbReference>
<organism evidence="2 3">
    <name type="scientific">Gigaspora rosea</name>
    <dbReference type="NCBI Taxonomy" id="44941"/>
    <lineage>
        <taxon>Eukaryota</taxon>
        <taxon>Fungi</taxon>
        <taxon>Fungi incertae sedis</taxon>
        <taxon>Mucoromycota</taxon>
        <taxon>Glomeromycotina</taxon>
        <taxon>Glomeromycetes</taxon>
        <taxon>Diversisporales</taxon>
        <taxon>Gigasporaceae</taxon>
        <taxon>Gigaspora</taxon>
    </lineage>
</organism>
<dbReference type="EMBL" id="QKWP01000118">
    <property type="protein sequence ID" value="RIB26904.1"/>
    <property type="molecule type" value="Genomic_DNA"/>
</dbReference>
<dbReference type="AlphaFoldDB" id="A0A397VWK3"/>
<accession>A0A397VWK3</accession>
<name>A0A397VWK3_9GLOM</name>
<sequence>MTTKHLEKLSIDYLELLNDKEEFNVIINVGESPNTKIFRAHSNVLRYRSFKDTNNIKTINLEHVSIQQFEFIIKYIYGGVILLENQETSFIFELLLIVSEFLLEDLTKHIEKLFN</sequence>
<keyword evidence="3" id="KW-1185">Reference proteome</keyword>
<dbReference type="Pfam" id="PF00651">
    <property type="entry name" value="BTB"/>
    <property type="match status" value="1"/>
</dbReference>
<gene>
    <name evidence="2" type="ORF">C2G38_2162079</name>
</gene>
<proteinExistence type="predicted"/>
<evidence type="ECO:0000259" key="1">
    <source>
        <dbReference type="Pfam" id="PF00651"/>
    </source>
</evidence>
<protein>
    <recommendedName>
        <fullName evidence="1">BTB domain-containing protein</fullName>
    </recommendedName>
</protein>
<reference evidence="2 3" key="1">
    <citation type="submission" date="2018-06" db="EMBL/GenBank/DDBJ databases">
        <title>Comparative genomics reveals the genomic features of Rhizophagus irregularis, R. cerebriforme, R. diaphanum and Gigaspora rosea, and their symbiotic lifestyle signature.</title>
        <authorList>
            <person name="Morin E."/>
            <person name="San Clemente H."/>
            <person name="Chen E.C.H."/>
            <person name="De La Providencia I."/>
            <person name="Hainaut M."/>
            <person name="Kuo A."/>
            <person name="Kohler A."/>
            <person name="Murat C."/>
            <person name="Tang N."/>
            <person name="Roy S."/>
            <person name="Loubradou J."/>
            <person name="Henrissat B."/>
            <person name="Grigoriev I.V."/>
            <person name="Corradi N."/>
            <person name="Roux C."/>
            <person name="Martin F.M."/>
        </authorList>
    </citation>
    <scope>NUCLEOTIDE SEQUENCE [LARGE SCALE GENOMIC DNA]</scope>
    <source>
        <strain evidence="2 3">DAOM 194757</strain>
    </source>
</reference>
<dbReference type="Gene3D" id="3.30.710.10">
    <property type="entry name" value="Potassium Channel Kv1.1, Chain A"/>
    <property type="match status" value="1"/>
</dbReference>
<dbReference type="InterPro" id="IPR011333">
    <property type="entry name" value="SKP1/BTB/POZ_sf"/>
</dbReference>
<evidence type="ECO:0000313" key="2">
    <source>
        <dbReference type="EMBL" id="RIB26904.1"/>
    </source>
</evidence>
<evidence type="ECO:0000313" key="3">
    <source>
        <dbReference type="Proteomes" id="UP000266673"/>
    </source>
</evidence>
<dbReference type="SUPFAM" id="SSF54695">
    <property type="entry name" value="POZ domain"/>
    <property type="match status" value="1"/>
</dbReference>